<keyword evidence="3" id="KW-1185">Reference proteome</keyword>
<evidence type="ECO:0008006" key="4">
    <source>
        <dbReference type="Google" id="ProtNLM"/>
    </source>
</evidence>
<dbReference type="Pfam" id="PF24336">
    <property type="entry name" value="DUF7504"/>
    <property type="match status" value="1"/>
</dbReference>
<dbReference type="RefSeq" id="WP_247379585.1">
    <property type="nucleotide sequence ID" value="NZ_JALLGV010000007.1"/>
</dbReference>
<gene>
    <name evidence="2" type="ORF">ACFR9U_05880</name>
</gene>
<dbReference type="AlphaFoldDB" id="A0ABD6C876"/>
<dbReference type="Proteomes" id="UP001597119">
    <property type="component" value="Unassembled WGS sequence"/>
</dbReference>
<evidence type="ECO:0000313" key="2">
    <source>
        <dbReference type="EMBL" id="MFD1586502.1"/>
    </source>
</evidence>
<evidence type="ECO:0000256" key="1">
    <source>
        <dbReference type="SAM" id="MobiDB-lite"/>
    </source>
</evidence>
<organism evidence="2 3">
    <name type="scientific">Halorientalis brevis</name>
    <dbReference type="NCBI Taxonomy" id="1126241"/>
    <lineage>
        <taxon>Archaea</taxon>
        <taxon>Methanobacteriati</taxon>
        <taxon>Methanobacteriota</taxon>
        <taxon>Stenosarchaea group</taxon>
        <taxon>Halobacteria</taxon>
        <taxon>Halobacteriales</taxon>
        <taxon>Haloarculaceae</taxon>
        <taxon>Halorientalis</taxon>
    </lineage>
</organism>
<dbReference type="InterPro" id="IPR055927">
    <property type="entry name" value="DUF7504"/>
</dbReference>
<name>A0ABD6C876_9EURY</name>
<proteinExistence type="predicted"/>
<evidence type="ECO:0000313" key="3">
    <source>
        <dbReference type="Proteomes" id="UP001597119"/>
    </source>
</evidence>
<feature type="region of interest" description="Disordered" evidence="1">
    <location>
        <begin position="1"/>
        <end position="60"/>
    </location>
</feature>
<sequence length="259" mass="27758">MRRAAFGRSDDAPKPADSSQLLGLPAMVESTPVVNSRGAAWQRPPPISSMDSQSGADRQRALDELSPGTYLLSGAAYTGRRDLALRFVSEPGCASNAGVVISPNDSAETVSTRLKTLLAGGEGDQRRGETPDRDALFANYGIIECQSSHREEEVQHDGVQYASTPGALTTVGVRLTNQLERLAAGDRETVRLGLLSLSTILVYTDLETVVEFVSTVRSLLDEFDGTGVLVFNPRMHDDQTVETLAQTVDGVLDVPDGPR</sequence>
<dbReference type="EMBL" id="JBHUDJ010000002">
    <property type="protein sequence ID" value="MFD1586502.1"/>
    <property type="molecule type" value="Genomic_DNA"/>
</dbReference>
<protein>
    <recommendedName>
        <fullName evidence="4">KaiC-like domain-containing protein</fullName>
    </recommendedName>
</protein>
<reference evidence="2 3" key="1">
    <citation type="journal article" date="2019" name="Int. J. Syst. Evol. Microbiol.">
        <title>The Global Catalogue of Microorganisms (GCM) 10K type strain sequencing project: providing services to taxonomists for standard genome sequencing and annotation.</title>
        <authorList>
            <consortium name="The Broad Institute Genomics Platform"/>
            <consortium name="The Broad Institute Genome Sequencing Center for Infectious Disease"/>
            <person name="Wu L."/>
            <person name="Ma J."/>
        </authorList>
    </citation>
    <scope>NUCLEOTIDE SEQUENCE [LARGE SCALE GENOMIC DNA]</scope>
    <source>
        <strain evidence="2 3">CGMCC 1.12125</strain>
    </source>
</reference>
<accession>A0ABD6C876</accession>
<comment type="caution">
    <text evidence="2">The sequence shown here is derived from an EMBL/GenBank/DDBJ whole genome shotgun (WGS) entry which is preliminary data.</text>
</comment>